<proteinExistence type="predicted"/>
<reference evidence="2" key="2">
    <citation type="submission" date="2023-05" db="EMBL/GenBank/DDBJ databases">
        <authorList>
            <person name="Fouks B."/>
        </authorList>
    </citation>
    <scope>NUCLEOTIDE SEQUENCE</scope>
    <source>
        <strain evidence="2">Stay&amp;Tobe</strain>
        <tissue evidence="2">Testes</tissue>
    </source>
</reference>
<evidence type="ECO:0000313" key="2">
    <source>
        <dbReference type="EMBL" id="KAJ9573845.1"/>
    </source>
</evidence>
<keyword evidence="1" id="KW-0812">Transmembrane</keyword>
<keyword evidence="3" id="KW-1185">Reference proteome</keyword>
<feature type="transmembrane region" description="Helical" evidence="1">
    <location>
        <begin position="44"/>
        <end position="66"/>
    </location>
</feature>
<reference evidence="2" key="1">
    <citation type="journal article" date="2023" name="IScience">
        <title>Live-bearing cockroach genome reveals convergent evolutionary mechanisms linked to viviparity in insects and beyond.</title>
        <authorList>
            <person name="Fouks B."/>
            <person name="Harrison M.C."/>
            <person name="Mikhailova A.A."/>
            <person name="Marchal E."/>
            <person name="English S."/>
            <person name="Carruthers M."/>
            <person name="Jennings E.C."/>
            <person name="Chiamaka E.L."/>
            <person name="Frigard R.A."/>
            <person name="Pippel M."/>
            <person name="Attardo G.M."/>
            <person name="Benoit J.B."/>
            <person name="Bornberg-Bauer E."/>
            <person name="Tobe S.S."/>
        </authorList>
    </citation>
    <scope>NUCLEOTIDE SEQUENCE</scope>
    <source>
        <strain evidence="2">Stay&amp;Tobe</strain>
    </source>
</reference>
<protein>
    <submittedName>
        <fullName evidence="2">Uncharacterized protein</fullName>
    </submittedName>
</protein>
<evidence type="ECO:0000313" key="3">
    <source>
        <dbReference type="Proteomes" id="UP001233999"/>
    </source>
</evidence>
<keyword evidence="1" id="KW-1133">Transmembrane helix</keyword>
<evidence type="ECO:0000256" key="1">
    <source>
        <dbReference type="SAM" id="Phobius"/>
    </source>
</evidence>
<feature type="non-terminal residue" evidence="2">
    <location>
        <position position="1"/>
    </location>
</feature>
<gene>
    <name evidence="2" type="ORF">L9F63_008769</name>
</gene>
<dbReference type="Proteomes" id="UP001233999">
    <property type="component" value="Unassembled WGS sequence"/>
</dbReference>
<organism evidence="2 3">
    <name type="scientific">Diploptera punctata</name>
    <name type="common">Pacific beetle cockroach</name>
    <dbReference type="NCBI Taxonomy" id="6984"/>
    <lineage>
        <taxon>Eukaryota</taxon>
        <taxon>Metazoa</taxon>
        <taxon>Ecdysozoa</taxon>
        <taxon>Arthropoda</taxon>
        <taxon>Hexapoda</taxon>
        <taxon>Insecta</taxon>
        <taxon>Pterygota</taxon>
        <taxon>Neoptera</taxon>
        <taxon>Polyneoptera</taxon>
        <taxon>Dictyoptera</taxon>
        <taxon>Blattodea</taxon>
        <taxon>Blaberoidea</taxon>
        <taxon>Blaberidae</taxon>
        <taxon>Diplopterinae</taxon>
        <taxon>Diploptera</taxon>
    </lineage>
</organism>
<accession>A0AAD7Z3Z9</accession>
<dbReference type="AlphaFoldDB" id="A0AAD7Z3Z9"/>
<comment type="caution">
    <text evidence="2">The sequence shown here is derived from an EMBL/GenBank/DDBJ whole genome shotgun (WGS) entry which is preliminary data.</text>
</comment>
<name>A0AAD7Z3Z9_DIPPU</name>
<sequence length="88" mass="9902">LRMISGTQHRLSLTMASNEGFFIISEPGFEIYFLRKKNVPYRKLSVYFLGMLLVVIVCICVVILIYCATGFPTKVHVTSGSSHLNISM</sequence>
<dbReference type="EMBL" id="JASPKZ010010674">
    <property type="protein sequence ID" value="KAJ9573845.1"/>
    <property type="molecule type" value="Genomic_DNA"/>
</dbReference>
<keyword evidence="1" id="KW-0472">Membrane</keyword>